<dbReference type="SMART" id="SM00248">
    <property type="entry name" value="ANK"/>
    <property type="match status" value="5"/>
</dbReference>
<dbReference type="PROSITE" id="PS50088">
    <property type="entry name" value="ANK_REPEAT"/>
    <property type="match status" value="4"/>
</dbReference>
<gene>
    <name evidence="4" type="ORF">LTR62_000457</name>
</gene>
<dbReference type="Pfam" id="PF00023">
    <property type="entry name" value="Ank"/>
    <property type="match status" value="1"/>
</dbReference>
<organism evidence="4 5">
    <name type="scientific">Meristemomyces frigidus</name>
    <dbReference type="NCBI Taxonomy" id="1508187"/>
    <lineage>
        <taxon>Eukaryota</taxon>
        <taxon>Fungi</taxon>
        <taxon>Dikarya</taxon>
        <taxon>Ascomycota</taxon>
        <taxon>Pezizomycotina</taxon>
        <taxon>Dothideomycetes</taxon>
        <taxon>Dothideomycetidae</taxon>
        <taxon>Mycosphaerellales</taxon>
        <taxon>Teratosphaeriaceae</taxon>
        <taxon>Meristemomyces</taxon>
    </lineage>
</organism>
<reference evidence="4" key="1">
    <citation type="submission" date="2023-08" db="EMBL/GenBank/DDBJ databases">
        <title>Black Yeasts Isolated from many extreme environments.</title>
        <authorList>
            <person name="Coleine C."/>
            <person name="Stajich J.E."/>
            <person name="Selbmann L."/>
        </authorList>
    </citation>
    <scope>NUCLEOTIDE SEQUENCE</scope>
    <source>
        <strain evidence="4">CCFEE 5401</strain>
    </source>
</reference>
<dbReference type="Proteomes" id="UP001310890">
    <property type="component" value="Unassembled WGS sequence"/>
</dbReference>
<dbReference type="AlphaFoldDB" id="A0AAN7TGZ0"/>
<sequence length="246" mass="26501">METDAQQSRFLIHAAAREGQTQQVESLLNADKRLADRRDDDDRLPLHWAVSYNRLAIVEILAEQKAFDVDAQDGAGWTALMMAASLKDADQLIDLLLAKGADPGMKTNNGQTALHFAASKMNLDIARKLLAHKASARVKDKRGQLPLHRAAAVGHIPMIKLLLEHKSPVNATDIDGSTALHHAVAEGHGAAAVELLKAGAESDKTDGNGVFAIDLAPDAKVRGYILKAAEEEGIEMATVNPVMRIM</sequence>
<dbReference type="PANTHER" id="PTHR24171:SF8">
    <property type="entry name" value="BRCA1-ASSOCIATED RING DOMAIN PROTEIN 1"/>
    <property type="match status" value="1"/>
</dbReference>
<evidence type="ECO:0000313" key="4">
    <source>
        <dbReference type="EMBL" id="KAK5116001.1"/>
    </source>
</evidence>
<keyword evidence="2 3" id="KW-0040">ANK repeat</keyword>
<dbReference type="InterPro" id="IPR002110">
    <property type="entry name" value="Ankyrin_rpt"/>
</dbReference>
<dbReference type="PROSITE" id="PS50297">
    <property type="entry name" value="ANK_REP_REGION"/>
    <property type="match status" value="4"/>
</dbReference>
<evidence type="ECO:0000256" key="1">
    <source>
        <dbReference type="ARBA" id="ARBA00022737"/>
    </source>
</evidence>
<dbReference type="PANTHER" id="PTHR24171">
    <property type="entry name" value="ANKYRIN REPEAT DOMAIN-CONTAINING PROTEIN 39-RELATED"/>
    <property type="match status" value="1"/>
</dbReference>
<evidence type="ECO:0000313" key="5">
    <source>
        <dbReference type="Proteomes" id="UP001310890"/>
    </source>
</evidence>
<feature type="repeat" description="ANK" evidence="3">
    <location>
        <begin position="142"/>
        <end position="174"/>
    </location>
</feature>
<keyword evidence="1" id="KW-0677">Repeat</keyword>
<dbReference type="InterPro" id="IPR036770">
    <property type="entry name" value="Ankyrin_rpt-contain_sf"/>
</dbReference>
<evidence type="ECO:0000256" key="2">
    <source>
        <dbReference type="ARBA" id="ARBA00023043"/>
    </source>
</evidence>
<dbReference type="EMBL" id="JAVRRL010000010">
    <property type="protein sequence ID" value="KAK5116001.1"/>
    <property type="molecule type" value="Genomic_DNA"/>
</dbReference>
<dbReference type="Pfam" id="PF12796">
    <property type="entry name" value="Ank_2"/>
    <property type="match status" value="2"/>
</dbReference>
<accession>A0AAN7TGZ0</accession>
<name>A0AAN7TGZ0_9PEZI</name>
<evidence type="ECO:0000256" key="3">
    <source>
        <dbReference type="PROSITE-ProRule" id="PRU00023"/>
    </source>
</evidence>
<dbReference type="Gene3D" id="1.25.40.20">
    <property type="entry name" value="Ankyrin repeat-containing domain"/>
    <property type="match status" value="2"/>
</dbReference>
<feature type="repeat" description="ANK" evidence="3">
    <location>
        <begin position="175"/>
        <end position="207"/>
    </location>
</feature>
<feature type="repeat" description="ANK" evidence="3">
    <location>
        <begin position="109"/>
        <end position="141"/>
    </location>
</feature>
<proteinExistence type="predicted"/>
<feature type="repeat" description="ANK" evidence="3">
    <location>
        <begin position="75"/>
        <end position="108"/>
    </location>
</feature>
<evidence type="ECO:0008006" key="6">
    <source>
        <dbReference type="Google" id="ProtNLM"/>
    </source>
</evidence>
<protein>
    <recommendedName>
        <fullName evidence="6">Proteasome regulatory particle subunit</fullName>
    </recommendedName>
</protein>
<comment type="caution">
    <text evidence="4">The sequence shown here is derived from an EMBL/GenBank/DDBJ whole genome shotgun (WGS) entry which is preliminary data.</text>
</comment>
<dbReference type="SUPFAM" id="SSF48403">
    <property type="entry name" value="Ankyrin repeat"/>
    <property type="match status" value="1"/>
</dbReference>